<dbReference type="Gene3D" id="3.80.10.10">
    <property type="entry name" value="Ribonuclease Inhibitor"/>
    <property type="match status" value="10"/>
</dbReference>
<evidence type="ECO:0000256" key="2">
    <source>
        <dbReference type="ARBA" id="ARBA00022729"/>
    </source>
</evidence>
<dbReference type="SMART" id="SM00365">
    <property type="entry name" value="LRR_SD22"/>
    <property type="match status" value="8"/>
</dbReference>
<evidence type="ECO:0000313" key="8">
    <source>
        <dbReference type="Proteomes" id="UP001516023"/>
    </source>
</evidence>
<proteinExistence type="predicted"/>
<dbReference type="SUPFAM" id="SSF52047">
    <property type="entry name" value="RNI-like"/>
    <property type="match status" value="2"/>
</dbReference>
<feature type="domain" description="Leucine-rich repeat-containing N-terminal plant-type" evidence="5">
    <location>
        <begin position="1581"/>
        <end position="1599"/>
    </location>
</feature>
<dbReference type="InterPro" id="IPR055414">
    <property type="entry name" value="LRR_R13L4/SHOC2-like"/>
</dbReference>
<keyword evidence="3" id="KW-0677">Repeat</keyword>
<dbReference type="InterPro" id="IPR032675">
    <property type="entry name" value="LRR_dom_sf"/>
</dbReference>
<dbReference type="InterPro" id="IPR013210">
    <property type="entry name" value="LRR_N_plant-typ"/>
</dbReference>
<dbReference type="PANTHER" id="PTHR48060">
    <property type="entry name" value="DNA DAMAGE-REPAIR/TOLERATION PROTEIN DRT100"/>
    <property type="match status" value="1"/>
</dbReference>
<feature type="domain" description="Leucine-rich repeat-containing N-terminal plant-type" evidence="5">
    <location>
        <begin position="1177"/>
        <end position="1214"/>
    </location>
</feature>
<keyword evidence="8" id="KW-1185">Reference proteome</keyword>
<dbReference type="Pfam" id="PF00560">
    <property type="entry name" value="LRR_1"/>
    <property type="match status" value="4"/>
</dbReference>
<evidence type="ECO:0000259" key="5">
    <source>
        <dbReference type="Pfam" id="PF08263"/>
    </source>
</evidence>
<sequence length="2270" mass="247455">MKIIDFSAIPAAVLLAVSSARALLTEKQTLEHLYHNLNGDNWDTPWDLTGDPCSTSYPGVICDSSSHVIEIDLSDNNLVGSITPHLYVMPHLKKVDFSKNSITNAGWDRIDLLFEQDPDALIAELEVMDLTSNRIHSLQGVQHLKDSLSGLHLTYNNLKNWQDELFTLQNLEVLAISENEIDGPVDTRLGGLVHLREFYCYGNGLTGTIPTEIGKLNKLQILTFAENHLTGPLPQSLERMSNLQTFSVHNNDNEFGHSGPLPKFDHHPFLKEVYLDGNKFEGSIPPEFLTLVNATDDVVTIGLSDNDLTGTIPDTLTRFSSLNLNIVGNNITGMGELCDQDLGSWMNGLVEQFGCDAILCPVNFYAEAGRQEEEGSPCQECPGGTGGYMGARECDSDVVDASELEILAEFYLACLGPQWDSAQGWMVMAEIESPFDMTLPSFSSVDHCSFEGVTCENGKVVALVLPSNGLEGMIPDSLWDLPQLREVDLSGNELYLDRDHGFGNMGNAKSLVKVDLSSNDIQKFTGIGRAKLLQELHLDDAFFFGGINPIIYELPQLKILHMQYSGLKGQIPQGLSKLTNLNALNLYGNQLQGRIPTEIGLMPKLWHIDFSENDFTGALPVEAISKLTNLEKFHVSQSSRSKNGITGKLPSFEKNIKLHMIDVSSNSMTGSIPSNFLSGVQDVDQYMEIHIAYNGFTGTVPGSLSKFTNMNFYAIKTQLTAIPSSLCSLSGWMNGQVGKVIEEGGNGCDAILCPKGTYNDFGRAKSGANGACKSCSGGKYAGQTTCSGVSKSNENMEKDILDKIYVETAGPDWKKGENWANGDAVCSYEGVTCSQNGTNINEGVVEIHLVDFGLTGNIPTDIYKLPHLKKVDFSNNVVDLSFVGIEQSATLESITIADADLTSVLGIANAPSSLNKLHIPRNSFPPGDIPNELYKATGLQSISIGFNGFEGSISSDISKLTNLQEFWAGGNDLTGSIPIELTKFSTLTSINLSGNRMSGEIPNELENISTLRYLNLAGQRDFGGFSGPVPSFNNSPHLHEIDISRNSLTGTIPSDFLLSVRTSTSHDDYSGVQIDLSSNRITGAIPSEFDDFASLFLNLAGNMITSVPSTICDDDDEFQNGLVGQLTDNKCDAILCPQGTFSAVGRQTDVEISCQACPGGVDEAPYFGSMKCQSVSEERKTLQHLYDLIFTGASLKTYWSTDNPICTWYGITCSGDDSDEEGVIEINLESNSLASDSLDEVSELFFSLPNLRVLNIRGNKLPLKFDSIGNAKNLELLQVSATGLKTIAGISAASNLKELHITENDIKGPFPSEILDLTLLEKLYISFNEISGTLPNRIGTLSNLKELFAYTNAMTGTIPNQLGNLVQLERLVLGQNNFNGTLPTQLNNLSNLKELSFYHDESNGALNGKLLSFSKVAYLESLDLEGNKFTGSIPSTFLSGLDSDYISSRDNEVILHLADNALTGTLPLGLGKIENLFIDIAGNNIKGPIPSSFCQKSSWMRGKVGEVMSCDAIACPANTFSPSGRGYADADDDSVQGCTPCGGLQSAPFLGSYACSQEVVEAGALKALYHATGGISWSQKTNWMDDSKPICSWYGIKCSGGSVDNNTVTEIVLGNNNLDGTMPSAIWQLPFLTNLDLRENSLLFIGFENIKNAKKLETLYISDVDIGNVRGIGSAPSLRELHLTSNDLSGTFPDEFFNLAPTLEQLFVAYNSFSGTLSSKFGKFTKLTDFYAYDNDFTGTIPSELATLKNLKNLVLAENKLSGTIPSGFSDMQSLKLFSAYRRLKPGPKLTGPLPSFSNAPQLEGLYLDYNHLSGSIPPDFLASSLGTKLITISHNALTGSVPLELDAIDNLNIEMEGNKFSDLSYKFCDNDGWMNGAVSFFDCDAIMCPPHSYSQFGRQNSTDSACQDCDKNSDSTPYWGSVSCDVEIDEREILEILYHRCGGANWYRKDNWMTSKDICTWYGIECRDTKSVQAIRLGANNLVGTPPDEIFELRQLHTLWLHANPIDFKFSGIGKAQNLVELRLDSTGMSDLYGLENANSLVKLNLKYNRIAGAFPKEIFQLDNLEELELSDNLLTGTLPHSFGKVTNLVSLKLGSNDFSGPLRGFSAMEFLLHVDLSDNKLSGTIPADFLESVSTRKPIEVDLSSNNLSGRVPTDLDRFDNLVIYLRGNRFTELPVTLCDLNNRGWNLRDVELFGCDAIMCPPGTANYHGRQSSESTRCEKCKSNTNLFGQVSCNGVRLASSGSYNMRQGAKIVYFSLLVAIGSAIMS</sequence>
<dbReference type="Pfam" id="PF13855">
    <property type="entry name" value="LRR_8"/>
    <property type="match status" value="1"/>
</dbReference>
<reference evidence="7 8" key="1">
    <citation type="journal article" date="2020" name="G3 (Bethesda)">
        <title>Improved Reference Genome for Cyclotella cryptica CCMP332, a Model for Cell Wall Morphogenesis, Salinity Adaptation, and Lipid Production in Diatoms (Bacillariophyta).</title>
        <authorList>
            <person name="Roberts W.R."/>
            <person name="Downey K.M."/>
            <person name="Ruck E.C."/>
            <person name="Traller J.C."/>
            <person name="Alverson A.J."/>
        </authorList>
    </citation>
    <scope>NUCLEOTIDE SEQUENCE [LARGE SCALE GENOMIC DNA]</scope>
    <source>
        <strain evidence="7 8">CCMP332</strain>
    </source>
</reference>
<dbReference type="InterPro" id="IPR001611">
    <property type="entry name" value="Leu-rich_rpt"/>
</dbReference>
<name>A0ABD3QIE6_9STRA</name>
<accession>A0ABD3QIE6</accession>
<evidence type="ECO:0000313" key="7">
    <source>
        <dbReference type="EMBL" id="KAL3799817.1"/>
    </source>
</evidence>
<feature type="chain" id="PRO_5044869172" description="Leucine-rich repeat-containing N-terminal plant-type domain-containing protein" evidence="4">
    <location>
        <begin position="23"/>
        <end position="2270"/>
    </location>
</feature>
<dbReference type="SUPFAM" id="SSF52058">
    <property type="entry name" value="L domain-like"/>
    <property type="match status" value="4"/>
</dbReference>
<feature type="signal peptide" evidence="4">
    <location>
        <begin position="1"/>
        <end position="22"/>
    </location>
</feature>
<comment type="caution">
    <text evidence="7">The sequence shown here is derived from an EMBL/GenBank/DDBJ whole genome shotgun (WGS) entry which is preliminary data.</text>
</comment>
<dbReference type="InterPro" id="IPR003591">
    <property type="entry name" value="Leu-rich_rpt_typical-subtyp"/>
</dbReference>
<dbReference type="Pfam" id="PF23598">
    <property type="entry name" value="LRR_14"/>
    <property type="match status" value="1"/>
</dbReference>
<feature type="domain" description="Leucine-rich repeat-containing N-terminal plant-type" evidence="5">
    <location>
        <begin position="1951"/>
        <end position="1967"/>
    </location>
</feature>
<feature type="domain" description="Leucine-rich repeat-containing N-terminal plant-type" evidence="5">
    <location>
        <begin position="41"/>
        <end position="63"/>
    </location>
</feature>
<keyword evidence="1" id="KW-0433">Leucine-rich repeat</keyword>
<dbReference type="SMART" id="SM00369">
    <property type="entry name" value="LRR_TYP"/>
    <property type="match status" value="12"/>
</dbReference>
<evidence type="ECO:0000256" key="3">
    <source>
        <dbReference type="ARBA" id="ARBA00022737"/>
    </source>
</evidence>
<evidence type="ECO:0008006" key="9">
    <source>
        <dbReference type="Google" id="ProtNLM"/>
    </source>
</evidence>
<dbReference type="FunFam" id="3.80.10.10:FF:000041">
    <property type="entry name" value="LRR receptor-like serine/threonine-protein kinase ERECTA"/>
    <property type="match status" value="4"/>
</dbReference>
<dbReference type="PANTHER" id="PTHR48060:SF21">
    <property type="entry name" value="L DOMAIN-LIKE PROTEIN"/>
    <property type="match status" value="1"/>
</dbReference>
<dbReference type="EMBL" id="JABMIG020000036">
    <property type="protein sequence ID" value="KAL3799817.1"/>
    <property type="molecule type" value="Genomic_DNA"/>
</dbReference>
<organism evidence="7 8">
    <name type="scientific">Cyclotella cryptica</name>
    <dbReference type="NCBI Taxonomy" id="29204"/>
    <lineage>
        <taxon>Eukaryota</taxon>
        <taxon>Sar</taxon>
        <taxon>Stramenopiles</taxon>
        <taxon>Ochrophyta</taxon>
        <taxon>Bacillariophyta</taxon>
        <taxon>Coscinodiscophyceae</taxon>
        <taxon>Thalassiosirophycidae</taxon>
        <taxon>Stephanodiscales</taxon>
        <taxon>Stephanodiscaceae</taxon>
        <taxon>Cyclotella</taxon>
    </lineage>
</organism>
<dbReference type="InterPro" id="IPR053211">
    <property type="entry name" value="DNA_repair-toleration"/>
</dbReference>
<dbReference type="Proteomes" id="UP001516023">
    <property type="component" value="Unassembled WGS sequence"/>
</dbReference>
<dbReference type="Pfam" id="PF08263">
    <property type="entry name" value="LRRNT_2"/>
    <property type="match status" value="6"/>
</dbReference>
<dbReference type="PROSITE" id="PS51450">
    <property type="entry name" value="LRR"/>
    <property type="match status" value="1"/>
</dbReference>
<feature type="domain" description="Leucine-rich repeat-containing N-terminal plant-type" evidence="5">
    <location>
        <begin position="817"/>
        <end position="834"/>
    </location>
</feature>
<feature type="domain" description="Leucine-rich repeat-containing N-terminal plant-type" evidence="5">
    <location>
        <begin position="443"/>
        <end position="455"/>
    </location>
</feature>
<keyword evidence="2 4" id="KW-0732">Signal</keyword>
<evidence type="ECO:0000259" key="6">
    <source>
        <dbReference type="Pfam" id="PF23598"/>
    </source>
</evidence>
<protein>
    <recommendedName>
        <fullName evidence="9">Leucine-rich repeat-containing N-terminal plant-type domain-containing protein</fullName>
    </recommendedName>
</protein>
<evidence type="ECO:0000256" key="1">
    <source>
        <dbReference type="ARBA" id="ARBA00022614"/>
    </source>
</evidence>
<gene>
    <name evidence="7" type="ORF">HJC23_010467</name>
</gene>
<evidence type="ECO:0000256" key="4">
    <source>
        <dbReference type="SAM" id="SignalP"/>
    </source>
</evidence>
<feature type="domain" description="Disease resistance R13L4/SHOC-2-like LRR" evidence="6">
    <location>
        <begin position="1280"/>
        <end position="1427"/>
    </location>
</feature>